<dbReference type="PANTHER" id="PTHR11042">
    <property type="entry name" value="EUKARYOTIC TRANSLATION INITIATION FACTOR 2-ALPHA KINASE EIF2-ALPHA KINASE -RELATED"/>
    <property type="match status" value="1"/>
</dbReference>
<protein>
    <recommendedName>
        <fullName evidence="1">non-specific serine/threonine protein kinase</fullName>
        <ecNumber evidence="1">2.7.11.1</ecNumber>
    </recommendedName>
</protein>
<feature type="compositionally biased region" description="Polar residues" evidence="11">
    <location>
        <begin position="43"/>
        <end position="59"/>
    </location>
</feature>
<gene>
    <name evidence="13" type="ORF">Ae201684_004819</name>
</gene>
<dbReference type="InterPro" id="IPR011009">
    <property type="entry name" value="Kinase-like_dom_sf"/>
</dbReference>
<evidence type="ECO:0000256" key="9">
    <source>
        <dbReference type="ARBA" id="ARBA00048659"/>
    </source>
</evidence>
<dbReference type="SMART" id="SM00220">
    <property type="entry name" value="S_TKc"/>
    <property type="match status" value="1"/>
</dbReference>
<evidence type="ECO:0000256" key="10">
    <source>
        <dbReference type="ARBA" id="ARBA00048977"/>
    </source>
</evidence>
<dbReference type="Proteomes" id="UP000481153">
    <property type="component" value="Unassembled WGS sequence"/>
</dbReference>
<name>A0A6G0XHE5_9STRA</name>
<keyword evidence="5" id="KW-0418">Kinase</keyword>
<evidence type="ECO:0000256" key="2">
    <source>
        <dbReference type="ARBA" id="ARBA00022527"/>
    </source>
</evidence>
<accession>A0A6G0XHE5</accession>
<evidence type="ECO:0000313" key="13">
    <source>
        <dbReference type="EMBL" id="KAF0739646.1"/>
    </source>
</evidence>
<evidence type="ECO:0000256" key="1">
    <source>
        <dbReference type="ARBA" id="ARBA00012513"/>
    </source>
</evidence>
<proteinExistence type="inferred from homology"/>
<dbReference type="EC" id="2.7.11.1" evidence="1"/>
<comment type="caution">
    <text evidence="13">The sequence shown here is derived from an EMBL/GenBank/DDBJ whole genome shotgun (WGS) entry which is preliminary data.</text>
</comment>
<sequence>MEIRDTMLREAQVLASLDHENVCRYYHTWIFGKLVSANSNLPPASAVSSTADADNSSTGRRIISSNDDKDSKERSSSDSSLFSEVDDDSFGFEFDRNALSTDNESQADIARKAMSPATRQKSQLCLQMDVYIQMALYHGNSLQHWLNDRKVIDTATNIAIFRQIVAGLKYIHAQGLIHRDIKPANIFLTLDACVKIGDFGLATHMTHSSAAAAGIGTPLYSSPEQLRGDVCTPAADVFSLGLVLCELFCQFDTQMEKHVTLTSLTSSTQRQLPPSVPQDIAAIIRRLVHPDPVQRPSCPEIELMEALAPSTLSLSALRMRSWTSTSVDSQGSDDGRLPVHPVHLSDEMDTVVAALERIESQQGALLGQLPPSPQVDQLVALANHKKGLLTQLRRLVSW</sequence>
<dbReference type="EMBL" id="VJMJ01000063">
    <property type="protein sequence ID" value="KAF0739646.1"/>
    <property type="molecule type" value="Genomic_DNA"/>
</dbReference>
<dbReference type="VEuPathDB" id="FungiDB:AeMF1_009767"/>
<evidence type="ECO:0000256" key="7">
    <source>
        <dbReference type="ARBA" id="ARBA00023193"/>
    </source>
</evidence>
<dbReference type="PROSITE" id="PS50011">
    <property type="entry name" value="PROTEIN_KINASE_DOM"/>
    <property type="match status" value="1"/>
</dbReference>
<feature type="region of interest" description="Disordered" evidence="11">
    <location>
        <begin position="43"/>
        <end position="83"/>
    </location>
</feature>
<evidence type="ECO:0000256" key="5">
    <source>
        <dbReference type="ARBA" id="ARBA00022777"/>
    </source>
</evidence>
<dbReference type="InterPro" id="IPR008271">
    <property type="entry name" value="Ser/Thr_kinase_AS"/>
</dbReference>
<comment type="catalytic activity">
    <reaction evidence="10">
        <text>L-seryl-[protein] + ATP = O-phospho-L-seryl-[protein] + ADP + H(+)</text>
        <dbReference type="Rhea" id="RHEA:17989"/>
        <dbReference type="Rhea" id="RHEA-COMP:9863"/>
        <dbReference type="Rhea" id="RHEA-COMP:11604"/>
        <dbReference type="ChEBI" id="CHEBI:15378"/>
        <dbReference type="ChEBI" id="CHEBI:29999"/>
        <dbReference type="ChEBI" id="CHEBI:30616"/>
        <dbReference type="ChEBI" id="CHEBI:83421"/>
        <dbReference type="ChEBI" id="CHEBI:456216"/>
        <dbReference type="EC" id="2.7.11.1"/>
    </reaction>
    <physiologicalReaction direction="left-to-right" evidence="10">
        <dbReference type="Rhea" id="RHEA:17990"/>
    </physiologicalReaction>
</comment>
<comment type="similarity">
    <text evidence="8">Belongs to the protein kinase superfamily. Ser/Thr protein kinase family. GCN2 subfamily.</text>
</comment>
<keyword evidence="3" id="KW-0808">Transferase</keyword>
<keyword evidence="14" id="KW-1185">Reference proteome</keyword>
<evidence type="ECO:0000256" key="8">
    <source>
        <dbReference type="ARBA" id="ARBA00037982"/>
    </source>
</evidence>
<evidence type="ECO:0000256" key="4">
    <source>
        <dbReference type="ARBA" id="ARBA00022741"/>
    </source>
</evidence>
<dbReference type="GO" id="GO:0005634">
    <property type="term" value="C:nucleus"/>
    <property type="evidence" value="ECO:0007669"/>
    <property type="project" value="TreeGrafter"/>
</dbReference>
<dbReference type="PANTHER" id="PTHR11042:SF160">
    <property type="entry name" value="EUKARYOTIC TRANSLATION INITIATION FACTOR 2-ALPHA KINASE 1"/>
    <property type="match status" value="1"/>
</dbReference>
<dbReference type="GO" id="GO:0004694">
    <property type="term" value="F:eukaryotic translation initiation factor 2alpha kinase activity"/>
    <property type="evidence" value="ECO:0007669"/>
    <property type="project" value="TreeGrafter"/>
</dbReference>
<dbReference type="GO" id="GO:0005524">
    <property type="term" value="F:ATP binding"/>
    <property type="evidence" value="ECO:0007669"/>
    <property type="project" value="UniProtKB-KW"/>
</dbReference>
<evidence type="ECO:0000256" key="3">
    <source>
        <dbReference type="ARBA" id="ARBA00022679"/>
    </source>
</evidence>
<dbReference type="AlphaFoldDB" id="A0A6G0XHE5"/>
<keyword evidence="6" id="KW-0067">ATP-binding</keyword>
<evidence type="ECO:0000256" key="11">
    <source>
        <dbReference type="SAM" id="MobiDB-lite"/>
    </source>
</evidence>
<dbReference type="GO" id="GO:0005737">
    <property type="term" value="C:cytoplasm"/>
    <property type="evidence" value="ECO:0007669"/>
    <property type="project" value="TreeGrafter"/>
</dbReference>
<evidence type="ECO:0000313" key="14">
    <source>
        <dbReference type="Proteomes" id="UP000481153"/>
    </source>
</evidence>
<reference evidence="13 14" key="1">
    <citation type="submission" date="2019-07" db="EMBL/GenBank/DDBJ databases">
        <title>Genomics analysis of Aphanomyces spp. identifies a new class of oomycete effector associated with host adaptation.</title>
        <authorList>
            <person name="Gaulin E."/>
        </authorList>
    </citation>
    <scope>NUCLEOTIDE SEQUENCE [LARGE SCALE GENOMIC DNA]</scope>
    <source>
        <strain evidence="13 14">ATCC 201684</strain>
    </source>
</reference>
<keyword evidence="7" id="KW-0652">Protein synthesis inhibitor</keyword>
<evidence type="ECO:0000256" key="6">
    <source>
        <dbReference type="ARBA" id="ARBA00022840"/>
    </source>
</evidence>
<dbReference type="SUPFAM" id="SSF56112">
    <property type="entry name" value="Protein kinase-like (PK-like)"/>
    <property type="match status" value="1"/>
</dbReference>
<feature type="domain" description="Protein kinase" evidence="12">
    <location>
        <begin position="1"/>
        <end position="307"/>
    </location>
</feature>
<dbReference type="Gene3D" id="3.30.200.20">
    <property type="entry name" value="Phosphorylase Kinase, domain 1"/>
    <property type="match status" value="1"/>
</dbReference>
<feature type="compositionally biased region" description="Basic and acidic residues" evidence="11">
    <location>
        <begin position="66"/>
        <end position="76"/>
    </location>
</feature>
<dbReference type="PROSITE" id="PS00108">
    <property type="entry name" value="PROTEIN_KINASE_ST"/>
    <property type="match status" value="1"/>
</dbReference>
<dbReference type="Gene3D" id="1.10.510.10">
    <property type="entry name" value="Transferase(Phosphotransferase) domain 1"/>
    <property type="match status" value="1"/>
</dbReference>
<comment type="catalytic activity">
    <reaction evidence="9">
        <text>L-threonyl-[protein] + ATP = O-phospho-L-threonyl-[protein] + ADP + H(+)</text>
        <dbReference type="Rhea" id="RHEA:46608"/>
        <dbReference type="Rhea" id="RHEA-COMP:11060"/>
        <dbReference type="Rhea" id="RHEA-COMP:11605"/>
        <dbReference type="ChEBI" id="CHEBI:15378"/>
        <dbReference type="ChEBI" id="CHEBI:30013"/>
        <dbReference type="ChEBI" id="CHEBI:30616"/>
        <dbReference type="ChEBI" id="CHEBI:61977"/>
        <dbReference type="ChEBI" id="CHEBI:456216"/>
        <dbReference type="EC" id="2.7.11.1"/>
    </reaction>
    <physiologicalReaction direction="left-to-right" evidence="9">
        <dbReference type="Rhea" id="RHEA:46609"/>
    </physiologicalReaction>
</comment>
<dbReference type="Pfam" id="PF00069">
    <property type="entry name" value="Pkinase"/>
    <property type="match status" value="1"/>
</dbReference>
<evidence type="ECO:0000259" key="12">
    <source>
        <dbReference type="PROSITE" id="PS50011"/>
    </source>
</evidence>
<keyword evidence="2" id="KW-0723">Serine/threonine-protein kinase</keyword>
<keyword evidence="4" id="KW-0547">Nucleotide-binding</keyword>
<dbReference type="InterPro" id="IPR050339">
    <property type="entry name" value="CC_SR_Kinase"/>
</dbReference>
<organism evidence="13 14">
    <name type="scientific">Aphanomyces euteiches</name>
    <dbReference type="NCBI Taxonomy" id="100861"/>
    <lineage>
        <taxon>Eukaryota</taxon>
        <taxon>Sar</taxon>
        <taxon>Stramenopiles</taxon>
        <taxon>Oomycota</taxon>
        <taxon>Saprolegniomycetes</taxon>
        <taxon>Saprolegniales</taxon>
        <taxon>Verrucalvaceae</taxon>
        <taxon>Aphanomyces</taxon>
    </lineage>
</organism>
<dbReference type="GO" id="GO:0017148">
    <property type="term" value="P:negative regulation of translation"/>
    <property type="evidence" value="ECO:0007669"/>
    <property type="project" value="UniProtKB-KW"/>
</dbReference>
<dbReference type="InterPro" id="IPR000719">
    <property type="entry name" value="Prot_kinase_dom"/>
</dbReference>